<dbReference type="NCBIfam" id="TIGR00639">
    <property type="entry name" value="PurN"/>
    <property type="match status" value="1"/>
</dbReference>
<evidence type="ECO:0000313" key="12">
    <source>
        <dbReference type="Proteomes" id="UP001310594"/>
    </source>
</evidence>
<dbReference type="GO" id="GO:0005737">
    <property type="term" value="C:cytoplasm"/>
    <property type="evidence" value="ECO:0007669"/>
    <property type="project" value="TreeGrafter"/>
</dbReference>
<comment type="catalytic activity">
    <reaction evidence="9">
        <text>N(1)-(5-phospho-beta-D-ribosyl)glycinamide + (6R)-10-formyltetrahydrofolate = N(2)-formyl-N(1)-(5-phospho-beta-D-ribosyl)glycinamide + (6S)-5,6,7,8-tetrahydrofolate + H(+)</text>
        <dbReference type="Rhea" id="RHEA:15053"/>
        <dbReference type="ChEBI" id="CHEBI:15378"/>
        <dbReference type="ChEBI" id="CHEBI:57453"/>
        <dbReference type="ChEBI" id="CHEBI:143788"/>
        <dbReference type="ChEBI" id="CHEBI:147286"/>
        <dbReference type="ChEBI" id="CHEBI:195366"/>
        <dbReference type="EC" id="2.1.2.2"/>
    </reaction>
</comment>
<dbReference type="GO" id="GO:0006189">
    <property type="term" value="P:'de novo' IMP biosynthetic process"/>
    <property type="evidence" value="ECO:0007669"/>
    <property type="project" value="InterPro"/>
</dbReference>
<dbReference type="PROSITE" id="PS00373">
    <property type="entry name" value="GART"/>
    <property type="match status" value="1"/>
</dbReference>
<dbReference type="Proteomes" id="UP001310594">
    <property type="component" value="Unassembled WGS sequence"/>
</dbReference>
<name>A0AAN7VNQ0_9PEZI</name>
<dbReference type="Pfam" id="PF00551">
    <property type="entry name" value="Formyl_trans_N"/>
    <property type="match status" value="1"/>
</dbReference>
<dbReference type="EC" id="2.1.2.2" evidence="2"/>
<dbReference type="SUPFAM" id="SSF53328">
    <property type="entry name" value="Formyltransferase"/>
    <property type="match status" value="1"/>
</dbReference>
<dbReference type="AlphaFoldDB" id="A0AAN7VNQ0"/>
<dbReference type="GO" id="GO:0004644">
    <property type="term" value="F:phosphoribosylglycinamide formyltransferase activity"/>
    <property type="evidence" value="ECO:0007669"/>
    <property type="project" value="UniProtKB-EC"/>
</dbReference>
<accession>A0AAN7VNQ0</accession>
<evidence type="ECO:0000313" key="11">
    <source>
        <dbReference type="EMBL" id="KAK5693387.1"/>
    </source>
</evidence>
<feature type="domain" description="Formyl transferase N-terminal" evidence="10">
    <location>
        <begin position="8"/>
        <end position="206"/>
    </location>
</feature>
<evidence type="ECO:0000256" key="2">
    <source>
        <dbReference type="ARBA" id="ARBA00012254"/>
    </source>
</evidence>
<sequence length="222" mass="24283">MEDPNPARITVLISGGGTNLQALIDACGTDDLPTANIVRVISDRKDAYGLTRAKAASIPTTHHGVLRYKREHPDSSPEPRFDQARRAYDADLAKLVLEDEPDLVVCAGFMRILTTAFLDPVKAATVPIINLHPAKPGELVGAKCIDDAWDEFKAGKRTETGIMIHYVIEEVDMGAPIVSKDIDITGCETLKDLETRIHASEHPLIVKGAKTAIEKLRNERKV</sequence>
<dbReference type="PANTHER" id="PTHR43369:SF2">
    <property type="entry name" value="PHOSPHORIBOSYLGLYCINAMIDE FORMYLTRANSFERASE"/>
    <property type="match status" value="1"/>
</dbReference>
<dbReference type="Gene3D" id="3.40.50.170">
    <property type="entry name" value="Formyl transferase, N-terminal domain"/>
    <property type="match status" value="1"/>
</dbReference>
<comment type="pathway">
    <text evidence="1">Purine metabolism; IMP biosynthesis via de novo pathway; N(2)-formyl-N(1)-(5-phospho-D-ribosyl)glycinamide from N(1)-(5-phospho-D-ribosyl)glycinamide (10-formyl THF route): step 1/1.</text>
</comment>
<dbReference type="InterPro" id="IPR001555">
    <property type="entry name" value="GART_AS"/>
</dbReference>
<evidence type="ECO:0000256" key="9">
    <source>
        <dbReference type="ARBA" id="ARBA00047664"/>
    </source>
</evidence>
<reference evidence="11" key="1">
    <citation type="submission" date="2023-08" db="EMBL/GenBank/DDBJ databases">
        <title>Black Yeasts Isolated from many extreme environments.</title>
        <authorList>
            <person name="Coleine C."/>
            <person name="Stajich J.E."/>
            <person name="Selbmann L."/>
        </authorList>
    </citation>
    <scope>NUCLEOTIDE SEQUENCE</scope>
    <source>
        <strain evidence="11">CCFEE 5810</strain>
    </source>
</reference>
<evidence type="ECO:0000259" key="10">
    <source>
        <dbReference type="Pfam" id="PF00551"/>
    </source>
</evidence>
<evidence type="ECO:0000256" key="6">
    <source>
        <dbReference type="ARBA" id="ARBA00038440"/>
    </source>
</evidence>
<evidence type="ECO:0000256" key="5">
    <source>
        <dbReference type="ARBA" id="ARBA00022755"/>
    </source>
</evidence>
<comment type="caution">
    <text evidence="11">The sequence shown here is derived from an EMBL/GenBank/DDBJ whole genome shotgun (WGS) entry which is preliminary data.</text>
</comment>
<gene>
    <name evidence="11" type="primary">ade5</name>
    <name evidence="11" type="ORF">LTR97_009956</name>
</gene>
<dbReference type="EMBL" id="JAVRQU010000017">
    <property type="protein sequence ID" value="KAK5693387.1"/>
    <property type="molecule type" value="Genomic_DNA"/>
</dbReference>
<proteinExistence type="inferred from homology"/>
<evidence type="ECO:0000256" key="7">
    <source>
        <dbReference type="ARBA" id="ARBA00041324"/>
    </source>
</evidence>
<evidence type="ECO:0000256" key="3">
    <source>
        <dbReference type="ARBA" id="ARBA00022076"/>
    </source>
</evidence>
<evidence type="ECO:0000256" key="4">
    <source>
        <dbReference type="ARBA" id="ARBA00022679"/>
    </source>
</evidence>
<dbReference type="InterPro" id="IPR036477">
    <property type="entry name" value="Formyl_transf_N_sf"/>
</dbReference>
<keyword evidence="5" id="KW-0658">Purine biosynthesis</keyword>
<dbReference type="InterPro" id="IPR002376">
    <property type="entry name" value="Formyl_transf_N"/>
</dbReference>
<comment type="similarity">
    <text evidence="6">Belongs to the GART family.</text>
</comment>
<keyword evidence="4 11" id="KW-0808">Transferase</keyword>
<dbReference type="PANTHER" id="PTHR43369">
    <property type="entry name" value="PHOSPHORIBOSYLGLYCINAMIDE FORMYLTRANSFERASE"/>
    <property type="match status" value="1"/>
</dbReference>
<protein>
    <recommendedName>
        <fullName evidence="3">Phosphoribosylglycinamide formyltransferase</fullName>
        <ecNumber evidence="2">2.1.2.2</ecNumber>
    </recommendedName>
    <alternativeName>
        <fullName evidence="8">5'-phosphoribosylglycinamide transformylase</fullName>
    </alternativeName>
    <alternativeName>
        <fullName evidence="7">GAR transformylase</fullName>
    </alternativeName>
</protein>
<dbReference type="FunFam" id="3.40.50.170:FF:000009">
    <property type="entry name" value="Phosphoribosylglycinamide formyltransferase (Eurofung)"/>
    <property type="match status" value="1"/>
</dbReference>
<organism evidence="11 12">
    <name type="scientific">Elasticomyces elasticus</name>
    <dbReference type="NCBI Taxonomy" id="574655"/>
    <lineage>
        <taxon>Eukaryota</taxon>
        <taxon>Fungi</taxon>
        <taxon>Dikarya</taxon>
        <taxon>Ascomycota</taxon>
        <taxon>Pezizomycotina</taxon>
        <taxon>Dothideomycetes</taxon>
        <taxon>Dothideomycetidae</taxon>
        <taxon>Mycosphaerellales</taxon>
        <taxon>Teratosphaeriaceae</taxon>
        <taxon>Elasticomyces</taxon>
    </lineage>
</organism>
<evidence type="ECO:0000256" key="8">
    <source>
        <dbReference type="ARBA" id="ARBA00041682"/>
    </source>
</evidence>
<evidence type="ECO:0000256" key="1">
    <source>
        <dbReference type="ARBA" id="ARBA00005054"/>
    </source>
</evidence>
<dbReference type="InterPro" id="IPR004607">
    <property type="entry name" value="GART"/>
</dbReference>